<dbReference type="KEGG" id="ang:An13g03580"/>
<dbReference type="AlphaFoldDB" id="A0AAJ8BQW0"/>
<dbReference type="VEuPathDB" id="FungiDB:An13g03580"/>
<proteinExistence type="predicted"/>
<dbReference type="RefSeq" id="XP_059602184.1">
    <property type="nucleotide sequence ID" value="XM_059743965.1"/>
</dbReference>
<name>A0AAJ8BQW0_ASPNG</name>
<sequence length="223" mass="24668">MDFRDPFCRLKADRWRGSMQAELSKDSWGAYVSHSSSDGITNSSIASKPLFKDIFARHDGIGVHPAFKSELSAANDSWAFPQAPISSPSQLFSSRNIRNHQVKRSCRQSHKAPSPCIRHAIRAEPGKRDKSRAALMPATSAWYIRPSCLVCRNANCHSPSTVPAPLLQSSDQGSASMTHQALKVWAISSRDCISTLYLQIAKPHAYMEVPVIQIRYCLALLGC</sequence>
<accession>A0AAJ8BQW0</accession>
<evidence type="ECO:0000313" key="1">
    <source>
        <dbReference type="RefSeq" id="XP_059602184.1"/>
    </source>
</evidence>
<organism evidence="1">
    <name type="scientific">Aspergillus niger</name>
    <dbReference type="NCBI Taxonomy" id="5061"/>
    <lineage>
        <taxon>Eukaryota</taxon>
        <taxon>Fungi</taxon>
        <taxon>Dikarya</taxon>
        <taxon>Ascomycota</taxon>
        <taxon>Pezizomycotina</taxon>
        <taxon>Eurotiomycetes</taxon>
        <taxon>Eurotiomycetidae</taxon>
        <taxon>Eurotiales</taxon>
        <taxon>Aspergillaceae</taxon>
        <taxon>Aspergillus</taxon>
        <taxon>Aspergillus subgen. Circumdati</taxon>
    </lineage>
</organism>
<reference evidence="1" key="1">
    <citation type="submission" date="2025-02" db="EMBL/GenBank/DDBJ databases">
        <authorList>
            <consortium name="NCBI Genome Project"/>
        </authorList>
    </citation>
    <scope>NUCLEOTIDE SEQUENCE</scope>
</reference>
<dbReference type="GeneID" id="84592885"/>
<protein>
    <submittedName>
        <fullName evidence="1">Uncharacterized protein</fullName>
    </submittedName>
</protein>
<reference evidence="1" key="2">
    <citation type="submission" date="2025-08" db="UniProtKB">
        <authorList>
            <consortium name="RefSeq"/>
        </authorList>
    </citation>
    <scope>IDENTIFICATION</scope>
</reference>
<gene>
    <name evidence="1" type="ORF">An13g03580</name>
</gene>